<keyword evidence="6" id="KW-0732">Signal</keyword>
<dbReference type="GO" id="GO:0009055">
    <property type="term" value="F:electron transfer activity"/>
    <property type="evidence" value="ECO:0007669"/>
    <property type="project" value="InterPro"/>
</dbReference>
<keyword evidence="2" id="KW-0479">Metal-binding</keyword>
<protein>
    <recommendedName>
        <fullName evidence="7">Blue (type 1) copper domain-containing protein</fullName>
    </recommendedName>
</protein>
<name>A0A0J7LP24_9FLAO</name>
<dbReference type="AlphaFoldDB" id="A0A0J7LP24"/>
<dbReference type="Proteomes" id="UP000035900">
    <property type="component" value="Unassembled WGS sequence"/>
</dbReference>
<dbReference type="EMBL" id="LFNG01000012">
    <property type="protein sequence ID" value="KMQ70830.1"/>
    <property type="molecule type" value="Genomic_DNA"/>
</dbReference>
<dbReference type="InterPro" id="IPR008972">
    <property type="entry name" value="Cupredoxin"/>
</dbReference>
<dbReference type="CDD" id="cd13922">
    <property type="entry name" value="Azurin"/>
    <property type="match status" value="1"/>
</dbReference>
<gene>
    <name evidence="8" type="ORF">ACM44_09335</name>
</gene>
<sequence length="178" mass="18841">MKKVKQLSVLAIAALVMASCSKNTTEEQTTAAPQTETTAPTEQTAAPAETQGTVDVELNAEDAMKFDKTEIKVPAGKQVRLTLHHVGTLAKTSMGHNFVLLKMGTDVAAFAAKAVQEGKAPDFEVPESLLPEVIAHTKTLGGGESATIEFAAPEKGTYDFICSFPGHAAQMHGKFIVE</sequence>
<dbReference type="Pfam" id="PF00127">
    <property type="entry name" value="Copper-bind"/>
    <property type="match status" value="1"/>
</dbReference>
<dbReference type="PROSITE" id="PS00196">
    <property type="entry name" value="COPPER_BLUE"/>
    <property type="match status" value="1"/>
</dbReference>
<dbReference type="PANTHER" id="PTHR38439:SF2">
    <property type="entry name" value="OUTER MEMBRANE PROTEIN H.8"/>
    <property type="match status" value="1"/>
</dbReference>
<keyword evidence="1" id="KW-0813">Transport</keyword>
<evidence type="ECO:0000256" key="3">
    <source>
        <dbReference type="ARBA" id="ARBA00022982"/>
    </source>
</evidence>
<evidence type="ECO:0000313" key="8">
    <source>
        <dbReference type="EMBL" id="KMQ70830.1"/>
    </source>
</evidence>
<dbReference type="OrthoDB" id="9814063at2"/>
<evidence type="ECO:0000256" key="5">
    <source>
        <dbReference type="SAM" id="MobiDB-lite"/>
    </source>
</evidence>
<dbReference type="InterPro" id="IPR050845">
    <property type="entry name" value="Cu-binding_ET"/>
</dbReference>
<accession>A0A0J7LP24</accession>
<evidence type="ECO:0000256" key="2">
    <source>
        <dbReference type="ARBA" id="ARBA00022723"/>
    </source>
</evidence>
<dbReference type="PROSITE" id="PS51257">
    <property type="entry name" value="PROKAR_LIPOPROTEIN"/>
    <property type="match status" value="1"/>
</dbReference>
<keyword evidence="4" id="KW-0186">Copper</keyword>
<evidence type="ECO:0000256" key="6">
    <source>
        <dbReference type="SAM" id="SignalP"/>
    </source>
</evidence>
<dbReference type="RefSeq" id="WP_048499774.1">
    <property type="nucleotide sequence ID" value="NZ_LFNG01000012.1"/>
</dbReference>
<feature type="compositionally biased region" description="Low complexity" evidence="5">
    <location>
        <begin position="26"/>
        <end position="51"/>
    </location>
</feature>
<dbReference type="STRING" id="1304281.ACM44_09335"/>
<dbReference type="SUPFAM" id="SSF49503">
    <property type="entry name" value="Cupredoxins"/>
    <property type="match status" value="1"/>
</dbReference>
<feature type="region of interest" description="Disordered" evidence="5">
    <location>
        <begin position="23"/>
        <end position="51"/>
    </location>
</feature>
<dbReference type="PANTHER" id="PTHR38439">
    <property type="entry name" value="AURACYANIN-B"/>
    <property type="match status" value="1"/>
</dbReference>
<evidence type="ECO:0000256" key="4">
    <source>
        <dbReference type="ARBA" id="ARBA00023008"/>
    </source>
</evidence>
<reference evidence="8 9" key="1">
    <citation type="journal article" date="2004" name="Int. J. Syst. Evol. Microbiol.">
        <title>Kaistella koreensis gen. nov., sp. nov., a novel member of the Chryseobacterium-Bergeyella-Riemerella branch.</title>
        <authorList>
            <person name="Kim M.K."/>
            <person name="Im W.T."/>
            <person name="Shin Y.K."/>
            <person name="Lim J.H."/>
            <person name="Kim S.H."/>
            <person name="Lee B.C."/>
            <person name="Park M.Y."/>
            <person name="Lee K.Y."/>
            <person name="Lee S.T."/>
        </authorList>
    </citation>
    <scope>NUCLEOTIDE SEQUENCE [LARGE SCALE GENOMIC DNA]</scope>
    <source>
        <strain evidence="8 9">CCUG 49689</strain>
    </source>
</reference>
<dbReference type="PATRIC" id="fig|1304281.5.peg.2010"/>
<evidence type="ECO:0000259" key="7">
    <source>
        <dbReference type="Pfam" id="PF00127"/>
    </source>
</evidence>
<feature type="signal peptide" evidence="6">
    <location>
        <begin position="1"/>
        <end position="18"/>
    </location>
</feature>
<dbReference type="InterPro" id="IPR028871">
    <property type="entry name" value="BlueCu_1_BS"/>
</dbReference>
<evidence type="ECO:0000256" key="1">
    <source>
        <dbReference type="ARBA" id="ARBA00022448"/>
    </source>
</evidence>
<keyword evidence="3" id="KW-0249">Electron transport</keyword>
<dbReference type="InterPro" id="IPR014068">
    <property type="entry name" value="Azurin"/>
</dbReference>
<organism evidence="8 9">
    <name type="scientific">Chryseobacterium koreense CCUG 49689</name>
    <dbReference type="NCBI Taxonomy" id="1304281"/>
    <lineage>
        <taxon>Bacteria</taxon>
        <taxon>Pseudomonadati</taxon>
        <taxon>Bacteroidota</taxon>
        <taxon>Flavobacteriia</taxon>
        <taxon>Flavobacteriales</taxon>
        <taxon>Weeksellaceae</taxon>
        <taxon>Chryseobacterium group</taxon>
        <taxon>Chryseobacterium</taxon>
    </lineage>
</organism>
<feature type="chain" id="PRO_5005290862" description="Blue (type 1) copper domain-containing protein" evidence="6">
    <location>
        <begin position="19"/>
        <end position="178"/>
    </location>
</feature>
<dbReference type="Gene3D" id="2.60.40.420">
    <property type="entry name" value="Cupredoxins - blue copper proteins"/>
    <property type="match status" value="1"/>
</dbReference>
<comment type="caution">
    <text evidence="8">The sequence shown here is derived from an EMBL/GenBank/DDBJ whole genome shotgun (WGS) entry which is preliminary data.</text>
</comment>
<keyword evidence="9" id="KW-1185">Reference proteome</keyword>
<feature type="domain" description="Blue (type 1) copper" evidence="7">
    <location>
        <begin position="55"/>
        <end position="178"/>
    </location>
</feature>
<evidence type="ECO:0000313" key="9">
    <source>
        <dbReference type="Proteomes" id="UP000035900"/>
    </source>
</evidence>
<dbReference type="GO" id="GO:0005507">
    <property type="term" value="F:copper ion binding"/>
    <property type="evidence" value="ECO:0007669"/>
    <property type="project" value="InterPro"/>
</dbReference>
<dbReference type="InterPro" id="IPR000923">
    <property type="entry name" value="BlueCu_1"/>
</dbReference>
<proteinExistence type="predicted"/>